<dbReference type="SMART" id="SM00440">
    <property type="entry name" value="ZnF_C2C2"/>
    <property type="match status" value="1"/>
</dbReference>
<evidence type="ECO:0000256" key="3">
    <source>
        <dbReference type="ARBA" id="ARBA00022833"/>
    </source>
</evidence>
<keyword evidence="4" id="KW-0805">Transcription regulation</keyword>
<feature type="binding site" evidence="6">
    <location>
        <position position="20"/>
    </location>
    <ligand>
        <name>Zn(2+)</name>
        <dbReference type="ChEBI" id="CHEBI:29105"/>
        <label>1</label>
    </ligand>
</feature>
<keyword evidence="10" id="KW-0240">DNA-directed RNA polymerase</keyword>
<feature type="binding site" evidence="6">
    <location>
        <position position="97"/>
    </location>
    <ligand>
        <name>Zn(2+)</name>
        <dbReference type="ChEBI" id="CHEBI:29105"/>
        <label>2</label>
    </ligand>
</feature>
<feature type="binding site" evidence="6">
    <location>
        <position position="69"/>
    </location>
    <ligand>
        <name>Zn(2+)</name>
        <dbReference type="ChEBI" id="CHEBI:29105"/>
        <label>2</label>
    </ligand>
</feature>
<dbReference type="Pfam" id="PF01096">
    <property type="entry name" value="Zn_ribbon_TFIIS"/>
    <property type="match status" value="1"/>
</dbReference>
<dbReference type="InterPro" id="IPR001222">
    <property type="entry name" value="Znf_TFIIS"/>
</dbReference>
<evidence type="ECO:0000256" key="4">
    <source>
        <dbReference type="ARBA" id="ARBA00023015"/>
    </source>
</evidence>
<dbReference type="Gene3D" id="2.20.25.10">
    <property type="match status" value="1"/>
</dbReference>
<dbReference type="InterPro" id="IPR001529">
    <property type="entry name" value="Zn_ribbon_RPB9"/>
</dbReference>
<dbReference type="EMBL" id="KF900530">
    <property type="protein sequence ID" value="AIE98205.1"/>
    <property type="molecule type" value="Genomic_DNA"/>
</dbReference>
<evidence type="ECO:0000256" key="2">
    <source>
        <dbReference type="ARBA" id="ARBA00022771"/>
    </source>
</evidence>
<name>A0A075G296_9ARCH</name>
<feature type="binding site" evidence="6">
    <location>
        <position position="94"/>
    </location>
    <ligand>
        <name>Zn(2+)</name>
        <dbReference type="ChEBI" id="CHEBI:29105"/>
        <label>2</label>
    </ligand>
</feature>
<dbReference type="GO" id="GO:0003746">
    <property type="term" value="F:translation elongation factor activity"/>
    <property type="evidence" value="ECO:0007669"/>
    <property type="project" value="UniProtKB-KW"/>
</dbReference>
<dbReference type="InterPro" id="IPR012164">
    <property type="entry name" value="Rpa12/Rpb9/Rpc10/TFS"/>
</dbReference>
<evidence type="ECO:0000256" key="5">
    <source>
        <dbReference type="PIRNR" id="PIRNR005586"/>
    </source>
</evidence>
<gene>
    <name evidence="10" type="primary">tfs</name>
</gene>
<dbReference type="PROSITE" id="PS00466">
    <property type="entry name" value="ZF_TFIIS_1"/>
    <property type="match status" value="1"/>
</dbReference>
<feature type="binding site" evidence="6">
    <location>
        <position position="7"/>
    </location>
    <ligand>
        <name>Zn(2+)</name>
        <dbReference type="ChEBI" id="CHEBI:29105"/>
        <label>1</label>
    </ligand>
</feature>
<keyword evidence="5 8" id="KW-0804">Transcription</keyword>
<proteinExistence type="inferred from homology"/>
<feature type="binding site" evidence="6">
    <location>
        <position position="4"/>
    </location>
    <ligand>
        <name>Zn(2+)</name>
        <dbReference type="ChEBI" id="CHEBI:29105"/>
        <label>1</label>
    </ligand>
</feature>
<sequence length="105" mass="12356">MEFCPTCDALLKKKNNELVCPKCEYVKKIEKNIKEKPAESDPDFLVMGESDMSKEKGLKSTIKIDCEKCHNQEGVWWSLQTRSADEPETRFYRCVKCNHTWRDYT</sequence>
<dbReference type="SUPFAM" id="SSF57783">
    <property type="entry name" value="Zinc beta-ribbon"/>
    <property type="match status" value="1"/>
</dbReference>
<dbReference type="SMART" id="SM00661">
    <property type="entry name" value="RPOL9"/>
    <property type="match status" value="1"/>
</dbReference>
<dbReference type="GO" id="GO:0003899">
    <property type="term" value="F:DNA-directed RNA polymerase activity"/>
    <property type="evidence" value="ECO:0007669"/>
    <property type="project" value="InterPro"/>
</dbReference>
<keyword evidence="2 7" id="KW-0863">Zinc-finger</keyword>
<dbReference type="InterPro" id="IPR006288">
    <property type="entry name" value="TFS"/>
</dbReference>
<feature type="domain" description="TFIIS-type" evidence="9">
    <location>
        <begin position="62"/>
        <end position="102"/>
    </location>
</feature>
<evidence type="ECO:0000256" key="8">
    <source>
        <dbReference type="RuleBase" id="RU003474"/>
    </source>
</evidence>
<feature type="binding site" evidence="6">
    <location>
        <position position="66"/>
    </location>
    <ligand>
        <name>Zn(2+)</name>
        <dbReference type="ChEBI" id="CHEBI:29105"/>
        <label>2</label>
    </ligand>
</feature>
<dbReference type="AlphaFoldDB" id="A0A075G296"/>
<organism evidence="10">
    <name type="scientific">uncultured marine thaumarchaeote KM3_04_H06</name>
    <dbReference type="NCBI Taxonomy" id="1455967"/>
    <lineage>
        <taxon>Archaea</taxon>
        <taxon>Nitrososphaerota</taxon>
        <taxon>environmental samples</taxon>
    </lineage>
</organism>
<feature type="binding site" evidence="6">
    <location>
        <position position="23"/>
    </location>
    <ligand>
        <name>Zn(2+)</name>
        <dbReference type="ChEBI" id="CHEBI:29105"/>
        <label>1</label>
    </ligand>
</feature>
<comment type="similarity">
    <text evidence="5 8">Belongs to the archaeal rpoM/eukaryotic RPA12/RPB9/RPC11 RNA polymerase family.</text>
</comment>
<keyword evidence="3 6" id="KW-0862">Zinc</keyword>
<dbReference type="GO" id="GO:0006355">
    <property type="term" value="P:regulation of DNA-templated transcription"/>
    <property type="evidence" value="ECO:0007669"/>
    <property type="project" value="InterPro"/>
</dbReference>
<dbReference type="GO" id="GO:0006351">
    <property type="term" value="P:DNA-templated transcription"/>
    <property type="evidence" value="ECO:0007669"/>
    <property type="project" value="InterPro"/>
</dbReference>
<keyword evidence="10" id="KW-0648">Protein biosynthesis</keyword>
<dbReference type="PIRSF" id="PIRSF005586">
    <property type="entry name" value="RNApol_RpoM"/>
    <property type="match status" value="1"/>
</dbReference>
<dbReference type="PROSITE" id="PS51133">
    <property type="entry name" value="ZF_TFIIS_2"/>
    <property type="match status" value="1"/>
</dbReference>
<feature type="zinc finger region" description="C4-type" evidence="7">
    <location>
        <begin position="4"/>
        <end position="23"/>
    </location>
</feature>
<evidence type="ECO:0000256" key="6">
    <source>
        <dbReference type="PIRSR" id="PIRSR005586-1"/>
    </source>
</evidence>
<evidence type="ECO:0000313" key="10">
    <source>
        <dbReference type="EMBL" id="AIE98205.1"/>
    </source>
</evidence>
<dbReference type="GO" id="GO:0003676">
    <property type="term" value="F:nucleic acid binding"/>
    <property type="evidence" value="ECO:0007669"/>
    <property type="project" value="InterPro"/>
</dbReference>
<dbReference type="Gene3D" id="2.20.70.10">
    <property type="match status" value="1"/>
</dbReference>
<evidence type="ECO:0000259" key="9">
    <source>
        <dbReference type="PROSITE" id="PS51133"/>
    </source>
</evidence>
<dbReference type="PANTHER" id="PTHR11239:SF12">
    <property type="entry name" value="DNA-DIRECTED RNA POLYMERASE III SUBUNIT RPC10"/>
    <property type="match status" value="1"/>
</dbReference>
<evidence type="ECO:0000256" key="7">
    <source>
        <dbReference type="PIRSR" id="PIRSR005586-2"/>
    </source>
</evidence>
<keyword evidence="10" id="KW-0251">Elongation factor</keyword>
<dbReference type="PANTHER" id="PTHR11239">
    <property type="entry name" value="DNA-DIRECTED RNA POLYMERASE"/>
    <property type="match status" value="1"/>
</dbReference>
<dbReference type="CDD" id="cd10511">
    <property type="entry name" value="Zn-ribbon_TFS"/>
    <property type="match status" value="1"/>
</dbReference>
<protein>
    <submittedName>
        <fullName evidence="10">DNA-directed RNA polymerase, subunit M/Transcription elongation factor TFIIS (Tfs)</fullName>
    </submittedName>
</protein>
<accession>A0A075G296</accession>
<keyword evidence="1 6" id="KW-0479">Metal-binding</keyword>
<dbReference type="NCBIfam" id="TIGR01384">
    <property type="entry name" value="TFS_arch"/>
    <property type="match status" value="1"/>
</dbReference>
<reference evidence="10" key="1">
    <citation type="journal article" date="2014" name="Genome Biol. Evol.">
        <title>Pangenome evidence for extensive interdomain horizontal transfer affecting lineage core and shell genes in uncultured planktonic thaumarchaeota and euryarchaeota.</title>
        <authorList>
            <person name="Deschamps P."/>
            <person name="Zivanovic Y."/>
            <person name="Moreira D."/>
            <person name="Rodriguez-Valera F."/>
            <person name="Lopez-Garcia P."/>
        </authorList>
    </citation>
    <scope>NUCLEOTIDE SEQUENCE</scope>
</reference>
<evidence type="ECO:0000256" key="1">
    <source>
        <dbReference type="ARBA" id="ARBA00022723"/>
    </source>
</evidence>
<dbReference type="GO" id="GO:0000428">
    <property type="term" value="C:DNA-directed RNA polymerase complex"/>
    <property type="evidence" value="ECO:0007669"/>
    <property type="project" value="UniProtKB-KW"/>
</dbReference>
<dbReference type="GO" id="GO:0008270">
    <property type="term" value="F:zinc ion binding"/>
    <property type="evidence" value="ECO:0007669"/>
    <property type="project" value="UniProtKB-KW"/>
</dbReference>